<name>A0A286BYT5_9GAMM</name>
<dbReference type="Pfam" id="PF04860">
    <property type="entry name" value="Phage_portal"/>
    <property type="match status" value="1"/>
</dbReference>
<evidence type="ECO:0000256" key="2">
    <source>
        <dbReference type="SAM" id="MobiDB-lite"/>
    </source>
</evidence>
<dbReference type="Proteomes" id="UP000219271">
    <property type="component" value="Unassembled WGS sequence"/>
</dbReference>
<dbReference type="InterPro" id="IPR030935">
    <property type="entry name" value="PBSX_Proteobac"/>
</dbReference>
<dbReference type="NCBIfam" id="TIGR01540">
    <property type="entry name" value="portal_PBSX"/>
    <property type="match status" value="1"/>
</dbReference>
<dbReference type="AlphaFoldDB" id="A0A286BYT5"/>
<evidence type="ECO:0000313" key="3">
    <source>
        <dbReference type="EMBL" id="SOD39277.1"/>
    </source>
</evidence>
<gene>
    <name evidence="3" type="ORF">SAMN06273570_3720</name>
</gene>
<dbReference type="InterPro" id="IPR006944">
    <property type="entry name" value="Phage/GTA_portal"/>
</dbReference>
<accession>A0A286BYT5</accession>
<reference evidence="4" key="1">
    <citation type="submission" date="2017-09" db="EMBL/GenBank/DDBJ databases">
        <authorList>
            <person name="Varghese N."/>
            <person name="Submissions S."/>
        </authorList>
    </citation>
    <scope>NUCLEOTIDE SEQUENCE [LARGE SCALE GENOMIC DNA]</scope>
    <source>
        <strain evidence="4">JKS000234</strain>
    </source>
</reference>
<dbReference type="EMBL" id="OCMY01000001">
    <property type="protein sequence ID" value="SOD39277.1"/>
    <property type="molecule type" value="Genomic_DNA"/>
</dbReference>
<evidence type="ECO:0000256" key="1">
    <source>
        <dbReference type="ARBA" id="ARBA00006799"/>
    </source>
</evidence>
<feature type="compositionally biased region" description="Polar residues" evidence="2">
    <location>
        <begin position="11"/>
        <end position="21"/>
    </location>
</feature>
<protein>
    <submittedName>
        <fullName evidence="3">Phage portal protein, PBSX family</fullName>
    </submittedName>
</protein>
<evidence type="ECO:0000313" key="4">
    <source>
        <dbReference type="Proteomes" id="UP000219271"/>
    </source>
</evidence>
<comment type="similarity">
    <text evidence="1">Belongs to the phage portal family. PBSX subfamily.</text>
</comment>
<organism evidence="3 4">
    <name type="scientific">Candidatus Pantoea floridensis</name>
    <dbReference type="NCBI Taxonomy" id="1938870"/>
    <lineage>
        <taxon>Bacteria</taxon>
        <taxon>Pseudomonadati</taxon>
        <taxon>Pseudomonadota</taxon>
        <taxon>Gammaproteobacteria</taxon>
        <taxon>Enterobacterales</taxon>
        <taxon>Erwiniaceae</taxon>
        <taxon>Pantoea</taxon>
    </lineage>
</organism>
<proteinExistence type="inferred from homology"/>
<keyword evidence="4" id="KW-1185">Reference proteome</keyword>
<dbReference type="RefSeq" id="WP_097097104.1">
    <property type="nucleotide sequence ID" value="NZ_OCMY01000001.1"/>
</dbReference>
<dbReference type="PIRSF" id="PIRSF018494">
    <property type="entry name" value="PBSX_VPQ"/>
    <property type="match status" value="1"/>
</dbReference>
<feature type="region of interest" description="Disordered" evidence="2">
    <location>
        <begin position="1"/>
        <end position="21"/>
    </location>
</feature>
<sequence>MSKRKGRKAFTATTQHAQNAPTTQQPFETFSFGEPTAVLDKRDIMDYAECIHNGRWYEPPVSFHGLAKSLRAAVHHSSPLYVKRNILASTFIPHPLLSQQEFSKFALDYLVFGNAFAELRRNSLGQPLRLETSPAKYTRRGVEEGVYWFVDEWKQAHQFEADQVFHLIEPDINQELYGLPEYLSALNSAWLNEAATLFRRKYYQNGAHAGYILYMTDAAQSSSDIERMRQAMRDTKGIGNFRNLFMYAPNGKPDGIKILPLSEVATRDDFFNIKKASRDDLLSAHRVPPQMMGIIPDNTGGFGDAVKAAQVFVRNELTPLQERMKELNSWIGQKVINFRTYNLLETEI</sequence>
<dbReference type="OrthoDB" id="5449776at2"/>
<dbReference type="InterPro" id="IPR006430">
    <property type="entry name" value="Phage_portal_PBSX"/>
</dbReference>